<dbReference type="SMART" id="SM00382">
    <property type="entry name" value="AAA"/>
    <property type="match status" value="1"/>
</dbReference>
<dbReference type="InterPro" id="IPR003439">
    <property type="entry name" value="ABC_transporter-like_ATP-bd"/>
</dbReference>
<dbReference type="Gene3D" id="3.40.50.300">
    <property type="entry name" value="P-loop containing nucleotide triphosphate hydrolases"/>
    <property type="match status" value="1"/>
</dbReference>
<dbReference type="Pfam" id="PF00005">
    <property type="entry name" value="ABC_tran"/>
    <property type="match status" value="1"/>
</dbReference>
<dbReference type="PROSITE" id="PS00211">
    <property type="entry name" value="ABC_TRANSPORTER_1"/>
    <property type="match status" value="1"/>
</dbReference>
<dbReference type="PROSITE" id="PS50893">
    <property type="entry name" value="ABC_TRANSPORTER_2"/>
    <property type="match status" value="1"/>
</dbReference>
<evidence type="ECO:0000313" key="9">
    <source>
        <dbReference type="Proteomes" id="UP001595729"/>
    </source>
</evidence>
<name>A0ABV7W966_9BURK</name>
<dbReference type="InterPro" id="IPR052156">
    <property type="entry name" value="BCAA_Transport_ATP-bd_LivF"/>
</dbReference>
<dbReference type="InterPro" id="IPR027417">
    <property type="entry name" value="P-loop_NTPase"/>
</dbReference>
<dbReference type="PANTHER" id="PTHR43820">
    <property type="entry name" value="HIGH-AFFINITY BRANCHED-CHAIN AMINO ACID TRANSPORT ATP-BINDING PROTEIN LIVF"/>
    <property type="match status" value="1"/>
</dbReference>
<feature type="domain" description="ABC transporter" evidence="7">
    <location>
        <begin position="11"/>
        <end position="246"/>
    </location>
</feature>
<gene>
    <name evidence="8" type="ORF">ACFOPI_22395</name>
</gene>
<evidence type="ECO:0000256" key="6">
    <source>
        <dbReference type="ARBA" id="ARBA00022970"/>
    </source>
</evidence>
<sequence>MKQTPDFPVLLEARDLGASHGQLVAVREVSLQLKAGEVVALVGSNGAGKTTLLRTLAGVHPAGGGSVHLAGADVTALPAHRRVQQGLALVPEGRRLFADMTVRENLLLAQEHRGERRDGPPAWTIARVVQALPALAPLMNRPAGALSGGQRQAAAIARALMTNPRVLLIDEVSLGLSPRAVDEVYAHLAELRGQAGTTLLLVEQDLGRAMAFADRVLCLREGRIVLAAPAAGLDRQTVTDAYFGMEHAT</sequence>
<keyword evidence="6" id="KW-0029">Amino-acid transport</keyword>
<protein>
    <submittedName>
        <fullName evidence="8">ABC transporter ATP-binding protein</fullName>
    </submittedName>
</protein>
<evidence type="ECO:0000259" key="7">
    <source>
        <dbReference type="PROSITE" id="PS50893"/>
    </source>
</evidence>
<dbReference type="InterPro" id="IPR003593">
    <property type="entry name" value="AAA+_ATPase"/>
</dbReference>
<dbReference type="Proteomes" id="UP001595729">
    <property type="component" value="Unassembled WGS sequence"/>
</dbReference>
<keyword evidence="2" id="KW-0813">Transport</keyword>
<dbReference type="SUPFAM" id="SSF52540">
    <property type="entry name" value="P-loop containing nucleoside triphosphate hydrolases"/>
    <property type="match status" value="1"/>
</dbReference>
<evidence type="ECO:0000256" key="5">
    <source>
        <dbReference type="ARBA" id="ARBA00022840"/>
    </source>
</evidence>
<comment type="caution">
    <text evidence="8">The sequence shown here is derived from an EMBL/GenBank/DDBJ whole genome shotgun (WGS) entry which is preliminary data.</text>
</comment>
<proteinExistence type="inferred from homology"/>
<keyword evidence="4" id="KW-0547">Nucleotide-binding</keyword>
<reference evidence="9" key="1">
    <citation type="journal article" date="2019" name="Int. J. Syst. Evol. Microbiol.">
        <title>The Global Catalogue of Microorganisms (GCM) 10K type strain sequencing project: providing services to taxonomists for standard genome sequencing and annotation.</title>
        <authorList>
            <consortium name="The Broad Institute Genomics Platform"/>
            <consortium name="The Broad Institute Genome Sequencing Center for Infectious Disease"/>
            <person name="Wu L."/>
            <person name="Ma J."/>
        </authorList>
    </citation>
    <scope>NUCLEOTIDE SEQUENCE [LARGE SCALE GENOMIC DNA]</scope>
    <source>
        <strain evidence="9">KCTC 42501</strain>
    </source>
</reference>
<dbReference type="EMBL" id="JBHRXX010000010">
    <property type="protein sequence ID" value="MFC3686358.1"/>
    <property type="molecule type" value="Genomic_DNA"/>
</dbReference>
<keyword evidence="5 8" id="KW-0067">ATP-binding</keyword>
<evidence type="ECO:0000256" key="2">
    <source>
        <dbReference type="ARBA" id="ARBA00022448"/>
    </source>
</evidence>
<dbReference type="RefSeq" id="WP_382179103.1">
    <property type="nucleotide sequence ID" value="NZ_JBHRXX010000010.1"/>
</dbReference>
<comment type="similarity">
    <text evidence="1">Belongs to the ABC transporter superfamily.</text>
</comment>
<keyword evidence="3" id="KW-1003">Cell membrane</keyword>
<keyword evidence="9" id="KW-1185">Reference proteome</keyword>
<organism evidence="8 9">
    <name type="scientific">Hydrogenophaga luteola</name>
    <dbReference type="NCBI Taxonomy" id="1591122"/>
    <lineage>
        <taxon>Bacteria</taxon>
        <taxon>Pseudomonadati</taxon>
        <taxon>Pseudomonadota</taxon>
        <taxon>Betaproteobacteria</taxon>
        <taxon>Burkholderiales</taxon>
        <taxon>Comamonadaceae</taxon>
        <taxon>Hydrogenophaga</taxon>
    </lineage>
</organism>
<accession>A0ABV7W966</accession>
<evidence type="ECO:0000256" key="3">
    <source>
        <dbReference type="ARBA" id="ARBA00022475"/>
    </source>
</evidence>
<dbReference type="PANTHER" id="PTHR43820:SF5">
    <property type="entry name" value="HIGH-AFFINITY BRANCHED-CHAIN AMINO ACID TRANSPORT ATP-BINDING PROTEIN"/>
    <property type="match status" value="1"/>
</dbReference>
<dbReference type="GO" id="GO:0005524">
    <property type="term" value="F:ATP binding"/>
    <property type="evidence" value="ECO:0007669"/>
    <property type="project" value="UniProtKB-KW"/>
</dbReference>
<evidence type="ECO:0000256" key="1">
    <source>
        <dbReference type="ARBA" id="ARBA00005417"/>
    </source>
</evidence>
<evidence type="ECO:0000256" key="4">
    <source>
        <dbReference type="ARBA" id="ARBA00022741"/>
    </source>
</evidence>
<dbReference type="InterPro" id="IPR017871">
    <property type="entry name" value="ABC_transporter-like_CS"/>
</dbReference>
<evidence type="ECO:0000313" key="8">
    <source>
        <dbReference type="EMBL" id="MFC3686358.1"/>
    </source>
</evidence>
<keyword evidence="3" id="KW-0472">Membrane</keyword>